<sequence>MEVLEKVYELTKELTTLLEQPVTSKNRDDVIQQLNELIEERGKWMEQLSPPYSDEEMKLGNEIAKLNPKIQMKMQNLFTDLKTEMKQMQQQKKSQQFYTNPYKNVSTLDGTFLDRKN</sequence>
<keyword evidence="9" id="KW-1185">Reference proteome</keyword>
<evidence type="ECO:0000256" key="7">
    <source>
        <dbReference type="ARBA" id="ARBA00093797"/>
    </source>
</evidence>
<comment type="function">
    <text evidence="5">May act as an export chaperone for the filament capping protein FliD.</text>
</comment>
<evidence type="ECO:0000256" key="4">
    <source>
        <dbReference type="ARBA" id="ARBA00023186"/>
    </source>
</evidence>
<evidence type="ECO:0000256" key="1">
    <source>
        <dbReference type="ARBA" id="ARBA00004514"/>
    </source>
</evidence>
<evidence type="ECO:0000256" key="3">
    <source>
        <dbReference type="ARBA" id="ARBA00022795"/>
    </source>
</evidence>
<accession>A0A917XVW2</accession>
<dbReference type="EMBL" id="BMOS01000005">
    <property type="protein sequence ID" value="GGN53675.1"/>
    <property type="molecule type" value="Genomic_DNA"/>
</dbReference>
<keyword evidence="2" id="KW-0963">Cytoplasm</keyword>
<evidence type="ECO:0000256" key="5">
    <source>
        <dbReference type="ARBA" id="ARBA00093765"/>
    </source>
</evidence>
<reference evidence="8" key="2">
    <citation type="submission" date="2020-09" db="EMBL/GenBank/DDBJ databases">
        <authorList>
            <person name="Sun Q."/>
            <person name="Ohkuma M."/>
        </authorList>
    </citation>
    <scope>NUCLEOTIDE SEQUENCE</scope>
    <source>
        <strain evidence="8">JCM 17251</strain>
    </source>
</reference>
<comment type="caution">
    <text evidence="8">The sequence shown here is derived from an EMBL/GenBank/DDBJ whole genome shotgun (WGS) entry which is preliminary data.</text>
</comment>
<comment type="subcellular location">
    <subcellularLocation>
        <location evidence="1">Cytoplasm</location>
        <location evidence="1">Cytosol</location>
    </subcellularLocation>
</comment>
<comment type="similarity">
    <text evidence="6">Belongs to the bacillales FliT family.</text>
</comment>
<dbReference type="Proteomes" id="UP000624041">
    <property type="component" value="Unassembled WGS sequence"/>
</dbReference>
<dbReference type="AlphaFoldDB" id="A0A917XVW2"/>
<keyword evidence="4" id="KW-0143">Chaperone</keyword>
<organism evidence="8 9">
    <name type="scientific">Oceanobacillus indicireducens</name>
    <dbReference type="NCBI Taxonomy" id="1004261"/>
    <lineage>
        <taxon>Bacteria</taxon>
        <taxon>Bacillati</taxon>
        <taxon>Bacillota</taxon>
        <taxon>Bacilli</taxon>
        <taxon>Bacillales</taxon>
        <taxon>Bacillaceae</taxon>
        <taxon>Oceanobacillus</taxon>
    </lineage>
</organism>
<evidence type="ECO:0000313" key="8">
    <source>
        <dbReference type="EMBL" id="GGN53675.1"/>
    </source>
</evidence>
<keyword evidence="3" id="KW-1005">Bacterial flagellum biogenesis</keyword>
<evidence type="ECO:0000256" key="6">
    <source>
        <dbReference type="ARBA" id="ARBA00093785"/>
    </source>
</evidence>
<dbReference type="Pfam" id="PF05400">
    <property type="entry name" value="FliT"/>
    <property type="match status" value="1"/>
</dbReference>
<dbReference type="InterPro" id="IPR008622">
    <property type="entry name" value="FliT"/>
</dbReference>
<reference evidence="8" key="1">
    <citation type="journal article" date="2014" name="Int. J. Syst. Evol. Microbiol.">
        <title>Complete genome sequence of Corynebacterium casei LMG S-19264T (=DSM 44701T), isolated from a smear-ripened cheese.</title>
        <authorList>
            <consortium name="US DOE Joint Genome Institute (JGI-PGF)"/>
            <person name="Walter F."/>
            <person name="Albersmeier A."/>
            <person name="Kalinowski J."/>
            <person name="Ruckert C."/>
        </authorList>
    </citation>
    <scope>NUCLEOTIDE SEQUENCE</scope>
    <source>
        <strain evidence="8">JCM 17251</strain>
    </source>
</reference>
<evidence type="ECO:0000256" key="2">
    <source>
        <dbReference type="ARBA" id="ARBA00022490"/>
    </source>
</evidence>
<evidence type="ECO:0000313" key="9">
    <source>
        <dbReference type="Proteomes" id="UP000624041"/>
    </source>
</evidence>
<protein>
    <recommendedName>
        <fullName evidence="7">Flagellar protein FliT</fullName>
    </recommendedName>
</protein>
<proteinExistence type="inferred from homology"/>
<name>A0A917XVW2_9BACI</name>
<gene>
    <name evidence="8" type="ORF">GCM10007971_10420</name>
</gene>